<sequence length="114" mass="11435">MAIAVTSTKNALATAYAGLGVYISLHTADPTSTGQYEATGGSPAYARKATTWGAAASGQVTGSEVTIDAPAGTYTHAGIWSAATGGTFIDKVSITSTTLGSQGQIKVTPKYTQS</sequence>
<evidence type="ECO:0008006" key="3">
    <source>
        <dbReference type="Google" id="ProtNLM"/>
    </source>
</evidence>
<name>A0ABT7RNU9_9NOCA</name>
<dbReference type="RefSeq" id="WP_289378759.1">
    <property type="nucleotide sequence ID" value="NZ_JAUBOF010000027.1"/>
</dbReference>
<gene>
    <name evidence="1" type="ORF">QT969_10375</name>
</gene>
<dbReference type="EMBL" id="JAUBOF010000027">
    <property type="protein sequence ID" value="MDM7488696.1"/>
    <property type="molecule type" value="Genomic_DNA"/>
</dbReference>
<reference evidence="1 2" key="1">
    <citation type="submission" date="2023-06" db="EMBL/GenBank/DDBJ databases">
        <title>Rhodococcus indonesiensis sp. nov a new member of the Rhodococcus ruber lineage isolated from a sediment of neutral hot spring.</title>
        <authorList>
            <person name="Kusuma A.B."/>
            <person name="Fenylestari G."/>
            <person name="Ammar F."/>
            <person name="Nouioui I."/>
            <person name="Goodfellow M."/>
        </authorList>
    </citation>
    <scope>NUCLEOTIDE SEQUENCE [LARGE SCALE GENOMIC DNA]</scope>
    <source>
        <strain evidence="1 2">CSLK01-03</strain>
    </source>
</reference>
<organism evidence="1 2">
    <name type="scientific">Rhodococcus indonesiensis</name>
    <dbReference type="NCBI Taxonomy" id="3055869"/>
    <lineage>
        <taxon>Bacteria</taxon>
        <taxon>Bacillati</taxon>
        <taxon>Actinomycetota</taxon>
        <taxon>Actinomycetes</taxon>
        <taxon>Mycobacteriales</taxon>
        <taxon>Nocardiaceae</taxon>
        <taxon>Rhodococcus</taxon>
    </lineage>
</organism>
<proteinExistence type="predicted"/>
<dbReference type="Proteomes" id="UP001233164">
    <property type="component" value="Unassembled WGS sequence"/>
</dbReference>
<evidence type="ECO:0000313" key="1">
    <source>
        <dbReference type="EMBL" id="MDM7488696.1"/>
    </source>
</evidence>
<accession>A0ABT7RNU9</accession>
<keyword evidence="2" id="KW-1185">Reference proteome</keyword>
<dbReference type="Pfam" id="PF23140">
    <property type="entry name" value="Gp80"/>
    <property type="match status" value="1"/>
</dbReference>
<evidence type="ECO:0000313" key="2">
    <source>
        <dbReference type="Proteomes" id="UP001233164"/>
    </source>
</evidence>
<comment type="caution">
    <text evidence="1">The sequence shown here is derived from an EMBL/GenBank/DDBJ whole genome shotgun (WGS) entry which is preliminary data.</text>
</comment>
<dbReference type="InterPro" id="IPR056908">
    <property type="entry name" value="Gp80-like"/>
</dbReference>
<protein>
    <recommendedName>
        <fullName evidence="3">Bacteriophage lambda head decoration protein D</fullName>
    </recommendedName>
</protein>